<dbReference type="EMBL" id="UZAL01049143">
    <property type="protein sequence ID" value="VDP86066.1"/>
    <property type="molecule type" value="Genomic_DNA"/>
</dbReference>
<sequence length="137" mass="16133">MIDASGSGDVKMKYKRCINKKHRVIETLTGRKVKVPSHWNPPDGIIRIGVKPASELFPKLLMQRLRSENRDNFWRPYIKRLAANLACDLNEAEEYLNHNLVSNHNGNKSWCFFHTFMHLSFTSNYHIFEFSVIWQLK</sequence>
<evidence type="ECO:0000313" key="2">
    <source>
        <dbReference type="Proteomes" id="UP000269396"/>
    </source>
</evidence>
<accession>A0A183Q5Q9</accession>
<protein>
    <submittedName>
        <fullName evidence="1">Uncharacterized protein</fullName>
    </submittedName>
</protein>
<name>A0A183Q5Q9_9TREM</name>
<keyword evidence="2" id="KW-1185">Reference proteome</keyword>
<proteinExistence type="predicted"/>
<reference evidence="1 2" key="1">
    <citation type="submission" date="2018-11" db="EMBL/GenBank/DDBJ databases">
        <authorList>
            <consortium name="Pathogen Informatics"/>
        </authorList>
    </citation>
    <scope>NUCLEOTIDE SEQUENCE [LARGE SCALE GENOMIC DNA]</scope>
    <source>
        <strain>Denwood</strain>
        <strain evidence="2">Zambia</strain>
    </source>
</reference>
<dbReference type="Proteomes" id="UP000269396">
    <property type="component" value="Unassembled WGS sequence"/>
</dbReference>
<dbReference type="AlphaFoldDB" id="A0A183Q5Q9"/>
<dbReference type="STRING" id="31246.A0A183Q5Q9"/>
<gene>
    <name evidence="1" type="ORF">SMTD_LOCUS21945</name>
</gene>
<organism evidence="1 2">
    <name type="scientific">Schistosoma mattheei</name>
    <dbReference type="NCBI Taxonomy" id="31246"/>
    <lineage>
        <taxon>Eukaryota</taxon>
        <taxon>Metazoa</taxon>
        <taxon>Spiralia</taxon>
        <taxon>Lophotrochozoa</taxon>
        <taxon>Platyhelminthes</taxon>
        <taxon>Trematoda</taxon>
        <taxon>Digenea</taxon>
        <taxon>Strigeidida</taxon>
        <taxon>Schistosomatoidea</taxon>
        <taxon>Schistosomatidae</taxon>
        <taxon>Schistosoma</taxon>
    </lineage>
</organism>
<dbReference type="Gene3D" id="2.20.25.690">
    <property type="match status" value="1"/>
</dbReference>
<evidence type="ECO:0000313" key="1">
    <source>
        <dbReference type="EMBL" id="VDP86066.1"/>
    </source>
</evidence>